<keyword evidence="4" id="KW-0479">Metal-binding</keyword>
<protein>
    <submittedName>
        <fullName evidence="7">Octaprenyl-diphosphate synthase</fullName>
        <ecNumber evidence="7">2.5.1.90</ecNumber>
    </submittedName>
</protein>
<evidence type="ECO:0000256" key="1">
    <source>
        <dbReference type="ARBA" id="ARBA00001946"/>
    </source>
</evidence>
<dbReference type="PROSITE" id="PS00723">
    <property type="entry name" value="POLYPRENYL_SYNTHASE_1"/>
    <property type="match status" value="1"/>
</dbReference>
<dbReference type="PANTHER" id="PTHR12001:SF69">
    <property type="entry name" value="ALL TRANS-POLYPRENYL-DIPHOSPHATE SYNTHASE PDSS1"/>
    <property type="match status" value="1"/>
</dbReference>
<keyword evidence="3 6" id="KW-0808">Transferase</keyword>
<dbReference type="OrthoDB" id="9805316at2"/>
<dbReference type="RefSeq" id="WP_145264845.1">
    <property type="nucleotide sequence ID" value="NZ_CP036316.1"/>
</dbReference>
<reference evidence="7 8" key="1">
    <citation type="submission" date="2019-02" db="EMBL/GenBank/DDBJ databases">
        <title>Deep-cultivation of Planctomycetes and their phenomic and genomic characterization uncovers novel biology.</title>
        <authorList>
            <person name="Wiegand S."/>
            <person name="Jogler M."/>
            <person name="Boedeker C."/>
            <person name="Pinto D."/>
            <person name="Vollmers J."/>
            <person name="Rivas-Marin E."/>
            <person name="Kohn T."/>
            <person name="Peeters S.H."/>
            <person name="Heuer A."/>
            <person name="Rast P."/>
            <person name="Oberbeckmann S."/>
            <person name="Bunk B."/>
            <person name="Jeske O."/>
            <person name="Meyerdierks A."/>
            <person name="Storesund J.E."/>
            <person name="Kallscheuer N."/>
            <person name="Luecker S."/>
            <person name="Lage O.M."/>
            <person name="Pohl T."/>
            <person name="Merkel B.J."/>
            <person name="Hornburger P."/>
            <person name="Mueller R.-W."/>
            <person name="Bruemmer F."/>
            <person name="Labrenz M."/>
            <person name="Spormann A.M."/>
            <person name="Op den Camp H."/>
            <person name="Overmann J."/>
            <person name="Amann R."/>
            <person name="Jetten M.S.M."/>
            <person name="Mascher T."/>
            <person name="Medema M.H."/>
            <person name="Devos D.P."/>
            <person name="Kaster A.-K."/>
            <person name="Ovreas L."/>
            <person name="Rohde M."/>
            <person name="Galperin M.Y."/>
            <person name="Jogler C."/>
        </authorList>
    </citation>
    <scope>NUCLEOTIDE SEQUENCE [LARGE SCALE GENOMIC DNA]</scope>
    <source>
        <strain evidence="7 8">V22</strain>
    </source>
</reference>
<proteinExistence type="inferred from homology"/>
<keyword evidence="8" id="KW-1185">Reference proteome</keyword>
<evidence type="ECO:0000256" key="5">
    <source>
        <dbReference type="ARBA" id="ARBA00022842"/>
    </source>
</evidence>
<dbReference type="InterPro" id="IPR000092">
    <property type="entry name" value="Polyprenyl_synt"/>
</dbReference>
<dbReference type="AlphaFoldDB" id="A0A517TCE3"/>
<evidence type="ECO:0000313" key="8">
    <source>
        <dbReference type="Proteomes" id="UP000319976"/>
    </source>
</evidence>
<dbReference type="Gene3D" id="1.10.600.10">
    <property type="entry name" value="Farnesyl Diphosphate Synthase"/>
    <property type="match status" value="1"/>
</dbReference>
<dbReference type="InterPro" id="IPR033749">
    <property type="entry name" value="Polyprenyl_synt_CS"/>
</dbReference>
<evidence type="ECO:0000256" key="4">
    <source>
        <dbReference type="ARBA" id="ARBA00022723"/>
    </source>
</evidence>
<dbReference type="Pfam" id="PF00348">
    <property type="entry name" value="polyprenyl_synt"/>
    <property type="match status" value="1"/>
</dbReference>
<dbReference type="PANTHER" id="PTHR12001">
    <property type="entry name" value="GERANYLGERANYL PYROPHOSPHATE SYNTHASE"/>
    <property type="match status" value="1"/>
</dbReference>
<dbReference type="EMBL" id="CP036316">
    <property type="protein sequence ID" value="QDT66052.1"/>
    <property type="molecule type" value="Genomic_DNA"/>
</dbReference>
<name>A0A517TCE3_9PLAN</name>
<gene>
    <name evidence="7" type="primary">ispB_2</name>
    <name evidence="7" type="ORF">V22_33160</name>
</gene>
<dbReference type="GO" id="GO:0008299">
    <property type="term" value="P:isoprenoid biosynthetic process"/>
    <property type="evidence" value="ECO:0007669"/>
    <property type="project" value="InterPro"/>
</dbReference>
<dbReference type="SUPFAM" id="SSF48576">
    <property type="entry name" value="Terpenoid synthases"/>
    <property type="match status" value="1"/>
</dbReference>
<dbReference type="Proteomes" id="UP000319976">
    <property type="component" value="Chromosome"/>
</dbReference>
<dbReference type="InterPro" id="IPR008949">
    <property type="entry name" value="Isoprenoid_synthase_dom_sf"/>
</dbReference>
<dbReference type="CDD" id="cd00685">
    <property type="entry name" value="Trans_IPPS_HT"/>
    <property type="match status" value="1"/>
</dbReference>
<comment type="similarity">
    <text evidence="2 6">Belongs to the FPP/GGPP synthase family.</text>
</comment>
<keyword evidence="5" id="KW-0460">Magnesium</keyword>
<evidence type="ECO:0000256" key="6">
    <source>
        <dbReference type="RuleBase" id="RU004466"/>
    </source>
</evidence>
<dbReference type="EC" id="2.5.1.90" evidence="7"/>
<dbReference type="GO" id="GO:0106350">
    <property type="term" value="F:all-trans-octaprenyl-diphosphate synthase activity"/>
    <property type="evidence" value="ECO:0007669"/>
    <property type="project" value="UniProtKB-EC"/>
</dbReference>
<sequence length="331" mass="36266">MKKYSVESDLLQAVEKFLGNSLQETEQIFAKELSGEEACVDDIVRHTGMFRGKRLRPCLLLLAAKATGDIQPGHHVLAAVVEMIHVATLVHDDVLDDANTRRHVATVNSRWNTETSVLFGDYLFTHSFHLAASVGSADACRQIGRATNLVCEGELVQIHERGNWELTEDRYISIISRKTAELIAVSCLLGAQLGRECPEQAAALENYGRSIGIAFQIADDLLDLIGDEEQVGKTLGSDLATGKLTLPLIHLLEREAAAGESETRRLLTANQSENLAEQLRGKLEAAGSLLYARERAVHYTREAIGSLSILPESPAKQLLADIAEFVVQRGF</sequence>
<evidence type="ECO:0000256" key="2">
    <source>
        <dbReference type="ARBA" id="ARBA00006706"/>
    </source>
</evidence>
<evidence type="ECO:0000256" key="3">
    <source>
        <dbReference type="ARBA" id="ARBA00022679"/>
    </source>
</evidence>
<comment type="cofactor">
    <cofactor evidence="1">
        <name>Mg(2+)</name>
        <dbReference type="ChEBI" id="CHEBI:18420"/>
    </cofactor>
</comment>
<dbReference type="KEGG" id="chya:V22_33160"/>
<dbReference type="SFLD" id="SFLDS00005">
    <property type="entry name" value="Isoprenoid_Synthase_Type_I"/>
    <property type="match status" value="1"/>
</dbReference>
<accession>A0A517TCE3</accession>
<dbReference type="PROSITE" id="PS00444">
    <property type="entry name" value="POLYPRENYL_SYNTHASE_2"/>
    <property type="match status" value="1"/>
</dbReference>
<organism evidence="7 8">
    <name type="scientific">Calycomorphotria hydatis</name>
    <dbReference type="NCBI Taxonomy" id="2528027"/>
    <lineage>
        <taxon>Bacteria</taxon>
        <taxon>Pseudomonadati</taxon>
        <taxon>Planctomycetota</taxon>
        <taxon>Planctomycetia</taxon>
        <taxon>Planctomycetales</taxon>
        <taxon>Planctomycetaceae</taxon>
        <taxon>Calycomorphotria</taxon>
    </lineage>
</organism>
<evidence type="ECO:0000313" key="7">
    <source>
        <dbReference type="EMBL" id="QDT66052.1"/>
    </source>
</evidence>
<dbReference type="GO" id="GO:0046872">
    <property type="term" value="F:metal ion binding"/>
    <property type="evidence" value="ECO:0007669"/>
    <property type="project" value="UniProtKB-KW"/>
</dbReference>